<dbReference type="InterPro" id="IPR010921">
    <property type="entry name" value="Trp_repressor/repl_initiator"/>
</dbReference>
<evidence type="ECO:0000256" key="9">
    <source>
        <dbReference type="NCBIfam" id="TIGR00362"/>
    </source>
</evidence>
<dbReference type="Proteomes" id="UP000644727">
    <property type="component" value="Unassembled WGS sequence"/>
</dbReference>
<evidence type="ECO:0000259" key="13">
    <source>
        <dbReference type="SMART" id="SM00382"/>
    </source>
</evidence>
<comment type="caution">
    <text evidence="8">Lacks conserved residue(s) required for the propagation of feature annotation.</text>
</comment>
<dbReference type="InterPro" id="IPR018312">
    <property type="entry name" value="Chromosome_initiator_DnaA_CS"/>
</dbReference>
<comment type="domain">
    <text evidence="8">Domain I is involved in oligomerization and binding regulators, domain II is flexibile and of varying length in different bacteria, domain III forms the AAA+ region, while domain IV binds dsDNA.</text>
</comment>
<dbReference type="NCBIfam" id="TIGR00362">
    <property type="entry name" value="DnaA"/>
    <property type="match status" value="1"/>
</dbReference>
<evidence type="ECO:0000313" key="16">
    <source>
        <dbReference type="Proteomes" id="UP000644727"/>
    </source>
</evidence>
<evidence type="ECO:0000256" key="7">
    <source>
        <dbReference type="ARBA" id="ARBA00023125"/>
    </source>
</evidence>
<dbReference type="InterPro" id="IPR013159">
    <property type="entry name" value="DnaA_C"/>
</dbReference>
<dbReference type="Gene3D" id="3.40.50.300">
    <property type="entry name" value="P-loop containing nucleotide triphosphate hydrolases"/>
    <property type="match status" value="1"/>
</dbReference>
<feature type="region of interest" description="Disordered" evidence="12">
    <location>
        <begin position="94"/>
        <end position="207"/>
    </location>
</feature>
<evidence type="ECO:0000256" key="4">
    <source>
        <dbReference type="ARBA" id="ARBA00022741"/>
    </source>
</evidence>
<dbReference type="InterPro" id="IPR027417">
    <property type="entry name" value="P-loop_NTPase"/>
</dbReference>
<accession>A0ABR9VYH0</accession>
<reference evidence="15 16" key="1">
    <citation type="submission" date="2020-10" db="EMBL/GenBank/DDBJ databases">
        <title>Draft genome and description of Brachybacterium epidermidis sp nov.</title>
        <authorList>
            <person name="Boxberger M."/>
            <person name="La Scola B."/>
        </authorList>
    </citation>
    <scope>NUCLEOTIDE SEQUENCE [LARGE SCALE GENOMIC DNA]</scope>
    <source>
        <strain evidence="15 16">Marseille-Q2903</strain>
    </source>
</reference>
<feature type="binding site" evidence="8">
    <location>
        <position position="264"/>
    </location>
    <ligand>
        <name>ATP</name>
        <dbReference type="ChEBI" id="CHEBI:30616"/>
    </ligand>
</feature>
<feature type="binding site" evidence="8">
    <location>
        <position position="266"/>
    </location>
    <ligand>
        <name>ATP</name>
        <dbReference type="ChEBI" id="CHEBI:30616"/>
    </ligand>
</feature>
<dbReference type="Pfam" id="PF00308">
    <property type="entry name" value="Bac_DnaA"/>
    <property type="match status" value="1"/>
</dbReference>
<feature type="domain" description="AAA+ ATPase" evidence="13">
    <location>
        <begin position="251"/>
        <end position="382"/>
    </location>
</feature>
<keyword evidence="4 8" id="KW-0547">Nucleotide-binding</keyword>
<evidence type="ECO:0000256" key="8">
    <source>
        <dbReference type="HAMAP-Rule" id="MF_00377"/>
    </source>
</evidence>
<dbReference type="PANTHER" id="PTHR30050:SF2">
    <property type="entry name" value="CHROMOSOMAL REPLICATION INITIATOR PROTEIN DNAA"/>
    <property type="match status" value="1"/>
</dbReference>
<evidence type="ECO:0000256" key="10">
    <source>
        <dbReference type="RuleBase" id="RU000577"/>
    </source>
</evidence>
<dbReference type="SMART" id="SM00760">
    <property type="entry name" value="Bac_DnaA_C"/>
    <property type="match status" value="1"/>
</dbReference>
<feature type="binding site" evidence="8">
    <location>
        <position position="262"/>
    </location>
    <ligand>
        <name>ATP</name>
        <dbReference type="ChEBI" id="CHEBI:30616"/>
    </ligand>
</feature>
<comment type="caution">
    <text evidence="15">The sequence shown here is derived from an EMBL/GenBank/DDBJ whole genome shotgun (WGS) entry which is preliminary data.</text>
</comment>
<comment type="function">
    <text evidence="8 10">Plays an essential role in the initiation and regulation of chromosomal replication. ATP-DnaA binds to the origin of replication (oriC) to initiate formation of the DNA replication initiation complex once per cell cycle. Binds the DnaA box (a 9 base pair repeat at the origin) and separates the double-stranded (ds)DNA. Forms a right-handed helical filament on oriC DNA; dsDNA binds to the exterior of the filament while single-stranded (ss)DNA is stabiized in the filament's interior. The ATP-DnaA-oriC complex binds and stabilizes one strand of the AT-rich DNA unwinding element (DUE), permitting loading of DNA polymerase. After initiation quickly degrades to an ADP-DnaA complex that is not apt for DNA replication. Binds acidic phospholipids.</text>
</comment>
<dbReference type="PROSITE" id="PS01008">
    <property type="entry name" value="DNAA"/>
    <property type="match status" value="1"/>
</dbReference>
<evidence type="ECO:0000256" key="1">
    <source>
        <dbReference type="ARBA" id="ARBA00006583"/>
    </source>
</evidence>
<comment type="similarity">
    <text evidence="1 8 11">Belongs to the DnaA family.</text>
</comment>
<dbReference type="InterPro" id="IPR013317">
    <property type="entry name" value="DnaA_dom"/>
</dbReference>
<dbReference type="Gene3D" id="1.10.1750.10">
    <property type="match status" value="1"/>
</dbReference>
<feature type="region of interest" description="Domain IV, binds dsDNA" evidence="8">
    <location>
        <begin position="439"/>
        <end position="566"/>
    </location>
</feature>
<keyword evidence="3 8" id="KW-0235">DNA replication</keyword>
<evidence type="ECO:0000313" key="15">
    <source>
        <dbReference type="EMBL" id="MBE9403236.1"/>
    </source>
</evidence>
<keyword evidence="6 8" id="KW-0446">Lipid-binding</keyword>
<proteinExistence type="inferred from homology"/>
<dbReference type="PRINTS" id="PR00051">
    <property type="entry name" value="DNAA"/>
</dbReference>
<evidence type="ECO:0000259" key="14">
    <source>
        <dbReference type="SMART" id="SM00760"/>
    </source>
</evidence>
<dbReference type="SUPFAM" id="SSF48295">
    <property type="entry name" value="TrpR-like"/>
    <property type="match status" value="1"/>
</dbReference>
<dbReference type="SMART" id="SM00382">
    <property type="entry name" value="AAA"/>
    <property type="match status" value="1"/>
</dbReference>
<feature type="compositionally biased region" description="Low complexity" evidence="12">
    <location>
        <begin position="157"/>
        <end position="170"/>
    </location>
</feature>
<sequence>MIMNDTRIDVEVIWDRTLQILRRDETVSPRVMALLTLSRLMAVVADTALLAAPSTSAKELFEHRIVDSLKSALSEAAQREMRFAVTVDESLLLEGDDEDPAPAGAVISRPTSAGAHSVDNSVDGSAEDVHIGPSDGGFTRAGSGDRSGTAGGTGSIAPSATAAHSSTPPAQWGPNSARPISSTSPAGSRSLWSPPTADSPAPAPRAPLAETTLVGDSRLNGKYTFDTFVIGSSNRFAQAACSAVAETPAKAYNPLFIYGGSGLGKTHLLHAVGHYAQSLYPEIVVRYVNSEEFTNDFINSVQSGQFGKAQEFQRRYRDIDILLIDDIQFLQRAPETMEAFFHTFNTLYNSDKQIVITSDLPPKELGGFEDRMRSRFEMGLMTDVQPPDLETRIAILRKKVAQENTGEVPHDVLEYIASHIATNIRELEGALIRVQALHSLSRQPMDVTLAQSVLKDLLSHDDGTQITASTIIAQTATYFGLSVEEIIGTGRSRRLVSARQIAMYLCRELTDMPLIRIGEEFGGRDHTTVMHANKKISELMKERRAIFNQVTELTARIKSSNSSSRH</sequence>
<evidence type="ECO:0000256" key="5">
    <source>
        <dbReference type="ARBA" id="ARBA00022840"/>
    </source>
</evidence>
<keyword evidence="7 8" id="KW-0238">DNA-binding</keyword>
<keyword evidence="5 8" id="KW-0067">ATP-binding</keyword>
<comment type="subunit">
    <text evidence="8">Oligomerizes as a right-handed, spiral filament on DNA at oriC.</text>
</comment>
<organism evidence="15 16">
    <name type="scientific">Brachybacterium epidermidis</name>
    <dbReference type="NCBI Taxonomy" id="2781983"/>
    <lineage>
        <taxon>Bacteria</taxon>
        <taxon>Bacillati</taxon>
        <taxon>Actinomycetota</taxon>
        <taxon>Actinomycetes</taxon>
        <taxon>Micrococcales</taxon>
        <taxon>Dermabacteraceae</taxon>
        <taxon>Brachybacterium</taxon>
    </lineage>
</organism>
<evidence type="ECO:0000256" key="12">
    <source>
        <dbReference type="SAM" id="MobiDB-lite"/>
    </source>
</evidence>
<dbReference type="NCBIfam" id="NF010686">
    <property type="entry name" value="PRK14086.1"/>
    <property type="match status" value="1"/>
</dbReference>
<dbReference type="CDD" id="cd06571">
    <property type="entry name" value="Bac_DnaA_C"/>
    <property type="match status" value="1"/>
</dbReference>
<keyword evidence="2 8" id="KW-0963">Cytoplasm</keyword>
<evidence type="ECO:0000256" key="6">
    <source>
        <dbReference type="ARBA" id="ARBA00023121"/>
    </source>
</evidence>
<dbReference type="InterPro" id="IPR001957">
    <property type="entry name" value="Chromosome_initiator_DnaA"/>
</dbReference>
<feature type="domain" description="Chromosomal replication initiator DnaA C-terminal" evidence="14">
    <location>
        <begin position="467"/>
        <end position="536"/>
    </location>
</feature>
<keyword evidence="16" id="KW-1185">Reference proteome</keyword>
<dbReference type="HAMAP" id="MF_00377">
    <property type="entry name" value="DnaA_bact"/>
    <property type="match status" value="1"/>
</dbReference>
<dbReference type="InterPro" id="IPR003593">
    <property type="entry name" value="AAA+_ATPase"/>
</dbReference>
<feature type="region of interest" description="Domain I, interacts with DnaA modulators" evidence="8">
    <location>
        <begin position="1"/>
        <end position="160"/>
    </location>
</feature>
<dbReference type="PANTHER" id="PTHR30050">
    <property type="entry name" value="CHROMOSOMAL REPLICATION INITIATOR PROTEIN DNAA"/>
    <property type="match status" value="1"/>
</dbReference>
<dbReference type="InterPro" id="IPR020591">
    <property type="entry name" value="Chromosome_initiator_DnaA-like"/>
</dbReference>
<feature type="compositionally biased region" description="Polar residues" evidence="12">
    <location>
        <begin position="178"/>
        <end position="193"/>
    </location>
</feature>
<name>A0ABR9VYH0_9MICO</name>
<evidence type="ECO:0000256" key="2">
    <source>
        <dbReference type="ARBA" id="ARBA00022490"/>
    </source>
</evidence>
<dbReference type="CDD" id="cd00009">
    <property type="entry name" value="AAA"/>
    <property type="match status" value="1"/>
</dbReference>
<evidence type="ECO:0000256" key="3">
    <source>
        <dbReference type="ARBA" id="ARBA00022705"/>
    </source>
</evidence>
<dbReference type="Gene3D" id="1.10.8.60">
    <property type="match status" value="1"/>
</dbReference>
<comment type="subcellular location">
    <subcellularLocation>
        <location evidence="8">Cytoplasm</location>
    </subcellularLocation>
</comment>
<feature type="binding site" evidence="8">
    <location>
        <position position="265"/>
    </location>
    <ligand>
        <name>ATP</name>
        <dbReference type="ChEBI" id="CHEBI:30616"/>
    </ligand>
</feature>
<gene>
    <name evidence="8 15" type="primary">dnaA</name>
    <name evidence="15" type="ORF">IOE58_03180</name>
</gene>
<dbReference type="SUPFAM" id="SSF52540">
    <property type="entry name" value="P-loop containing nucleoside triphosphate hydrolases"/>
    <property type="match status" value="1"/>
</dbReference>
<protein>
    <recommendedName>
        <fullName evidence="8 9">Chromosomal replication initiator protein DnaA</fullName>
    </recommendedName>
</protein>
<dbReference type="Pfam" id="PF08299">
    <property type="entry name" value="Bac_DnaA_C"/>
    <property type="match status" value="1"/>
</dbReference>
<dbReference type="EMBL" id="JADEYR010000002">
    <property type="protein sequence ID" value="MBE9403236.1"/>
    <property type="molecule type" value="Genomic_DNA"/>
</dbReference>
<dbReference type="RefSeq" id="WP_193864991.1">
    <property type="nucleotide sequence ID" value="NZ_JADEYR010000002.1"/>
</dbReference>
<evidence type="ECO:0000256" key="11">
    <source>
        <dbReference type="RuleBase" id="RU004227"/>
    </source>
</evidence>